<feature type="compositionally biased region" description="Basic and acidic residues" evidence="1">
    <location>
        <begin position="188"/>
        <end position="203"/>
    </location>
</feature>
<proteinExistence type="predicted"/>
<accession>A0A1J5P6U3</accession>
<comment type="caution">
    <text evidence="2">The sequence shown here is derived from an EMBL/GenBank/DDBJ whole genome shotgun (WGS) entry which is preliminary data.</text>
</comment>
<gene>
    <name evidence="2" type="ORF">GALL_553040</name>
</gene>
<evidence type="ECO:0000313" key="2">
    <source>
        <dbReference type="EMBL" id="OIQ63156.1"/>
    </source>
</evidence>
<protein>
    <submittedName>
        <fullName evidence="2">Uncharacterized protein</fullName>
    </submittedName>
</protein>
<sequence>MAPPRRRFALTRPSRDPRHGAGRRAGPARRSRRRRVVRTARRGRPAWPRQDRSPPRPRRMHRRPSCPGRRRRSQRHGRSRPRCRRWRDDRLRRRSRHRWRRRTARAPRPRHRLGRGGRSLRPTARRSAVRHRERARLPAPPREAARVPELRRRAPDRRRGAASARPPTPRPPTVAEPTTGSPPRTRTRHPDPPGRPHREGEPRWRRRPSRTPPCRGSTRGAAGRSDRRNPVTRRSTRWSPPARGHPPSHRRGRAPGRPTATRRSPRRRGVPSPPP</sequence>
<name>A0A1J5P6U3_9ZZZZ</name>
<reference evidence="2" key="1">
    <citation type="submission" date="2016-10" db="EMBL/GenBank/DDBJ databases">
        <title>Sequence of Gallionella enrichment culture.</title>
        <authorList>
            <person name="Poehlein A."/>
            <person name="Muehling M."/>
            <person name="Daniel R."/>
        </authorList>
    </citation>
    <scope>NUCLEOTIDE SEQUENCE</scope>
</reference>
<feature type="compositionally biased region" description="Basic and acidic residues" evidence="1">
    <location>
        <begin position="143"/>
        <end position="159"/>
    </location>
</feature>
<feature type="region of interest" description="Disordered" evidence="1">
    <location>
        <begin position="1"/>
        <end position="275"/>
    </location>
</feature>
<dbReference type="AlphaFoldDB" id="A0A1J5P6U3"/>
<feature type="compositionally biased region" description="Basic residues" evidence="1">
    <location>
        <begin position="55"/>
        <end position="85"/>
    </location>
</feature>
<evidence type="ECO:0000256" key="1">
    <source>
        <dbReference type="SAM" id="MobiDB-lite"/>
    </source>
</evidence>
<feature type="compositionally biased region" description="Basic residues" evidence="1">
    <location>
        <begin position="92"/>
        <end position="115"/>
    </location>
</feature>
<feature type="compositionally biased region" description="Basic residues" evidence="1">
    <location>
        <begin position="123"/>
        <end position="134"/>
    </location>
</feature>
<feature type="compositionally biased region" description="Low complexity" evidence="1">
    <location>
        <begin position="175"/>
        <end position="184"/>
    </location>
</feature>
<dbReference type="EMBL" id="MLJW01009256">
    <property type="protein sequence ID" value="OIQ63156.1"/>
    <property type="molecule type" value="Genomic_DNA"/>
</dbReference>
<feature type="compositionally biased region" description="Basic residues" evidence="1">
    <location>
        <begin position="20"/>
        <end position="44"/>
    </location>
</feature>
<organism evidence="2">
    <name type="scientific">mine drainage metagenome</name>
    <dbReference type="NCBI Taxonomy" id="410659"/>
    <lineage>
        <taxon>unclassified sequences</taxon>
        <taxon>metagenomes</taxon>
        <taxon>ecological metagenomes</taxon>
    </lineage>
</organism>